<evidence type="ECO:0000259" key="2">
    <source>
        <dbReference type="SMART" id="SM00245"/>
    </source>
</evidence>
<dbReference type="SUPFAM" id="SSF52096">
    <property type="entry name" value="ClpP/crotonase"/>
    <property type="match status" value="1"/>
</dbReference>
<dbReference type="AlphaFoldDB" id="A0A1I1W0W3"/>
<evidence type="ECO:0000256" key="1">
    <source>
        <dbReference type="SAM" id="SignalP"/>
    </source>
</evidence>
<organism evidence="3 4">
    <name type="scientific">Spirosoma endophyticum</name>
    <dbReference type="NCBI Taxonomy" id="662367"/>
    <lineage>
        <taxon>Bacteria</taxon>
        <taxon>Pseudomonadati</taxon>
        <taxon>Bacteroidota</taxon>
        <taxon>Cytophagia</taxon>
        <taxon>Cytophagales</taxon>
        <taxon>Cytophagaceae</taxon>
        <taxon>Spirosoma</taxon>
    </lineage>
</organism>
<proteinExistence type="predicted"/>
<dbReference type="RefSeq" id="WP_093829414.1">
    <property type="nucleotide sequence ID" value="NZ_FOLQ01000008.1"/>
</dbReference>
<dbReference type="OrthoDB" id="7314861at2"/>
<dbReference type="PANTHER" id="PTHR32060:SF30">
    <property type="entry name" value="CARBOXY-TERMINAL PROCESSING PROTEASE CTPA"/>
    <property type="match status" value="1"/>
</dbReference>
<name>A0A1I1W0W3_9BACT</name>
<gene>
    <name evidence="3" type="ORF">SAMN05216167_10883</name>
</gene>
<feature type="chain" id="PRO_5011784446" evidence="1">
    <location>
        <begin position="24"/>
        <end position="325"/>
    </location>
</feature>
<reference evidence="3 4" key="1">
    <citation type="submission" date="2016-10" db="EMBL/GenBank/DDBJ databases">
        <authorList>
            <person name="de Groot N.N."/>
        </authorList>
    </citation>
    <scope>NUCLEOTIDE SEQUENCE [LARGE SCALE GENOMIC DNA]</scope>
    <source>
        <strain evidence="3 4">DSM 26130</strain>
    </source>
</reference>
<protein>
    <submittedName>
        <fullName evidence="3">Peptidase family S41</fullName>
    </submittedName>
</protein>
<dbReference type="InterPro" id="IPR029045">
    <property type="entry name" value="ClpP/crotonase-like_dom_sf"/>
</dbReference>
<dbReference type="Gene3D" id="3.90.226.10">
    <property type="entry name" value="2-enoyl-CoA Hydratase, Chain A, domain 1"/>
    <property type="match status" value="1"/>
</dbReference>
<dbReference type="STRING" id="662367.SAMN05216167_10883"/>
<dbReference type="InterPro" id="IPR005151">
    <property type="entry name" value="Tail-specific_protease"/>
</dbReference>
<dbReference type="GO" id="GO:0006508">
    <property type="term" value="P:proteolysis"/>
    <property type="evidence" value="ECO:0007669"/>
    <property type="project" value="InterPro"/>
</dbReference>
<dbReference type="EMBL" id="FOLQ01000008">
    <property type="protein sequence ID" value="SFD88832.1"/>
    <property type="molecule type" value="Genomic_DNA"/>
</dbReference>
<evidence type="ECO:0000313" key="4">
    <source>
        <dbReference type="Proteomes" id="UP000198598"/>
    </source>
</evidence>
<keyword evidence="1" id="KW-0732">Signal</keyword>
<accession>A0A1I1W0W3</accession>
<dbReference type="GO" id="GO:0007165">
    <property type="term" value="P:signal transduction"/>
    <property type="evidence" value="ECO:0007669"/>
    <property type="project" value="TreeGrafter"/>
</dbReference>
<dbReference type="GO" id="GO:0004175">
    <property type="term" value="F:endopeptidase activity"/>
    <property type="evidence" value="ECO:0007669"/>
    <property type="project" value="TreeGrafter"/>
</dbReference>
<evidence type="ECO:0000313" key="3">
    <source>
        <dbReference type="EMBL" id="SFD88832.1"/>
    </source>
</evidence>
<dbReference type="SMART" id="SM00245">
    <property type="entry name" value="TSPc"/>
    <property type="match status" value="1"/>
</dbReference>
<feature type="signal peptide" evidence="1">
    <location>
        <begin position="1"/>
        <end position="23"/>
    </location>
</feature>
<dbReference type="PANTHER" id="PTHR32060">
    <property type="entry name" value="TAIL-SPECIFIC PROTEASE"/>
    <property type="match status" value="1"/>
</dbReference>
<keyword evidence="4" id="KW-1185">Reference proteome</keyword>
<feature type="domain" description="Tail specific protease" evidence="2">
    <location>
        <begin position="100"/>
        <end position="311"/>
    </location>
</feature>
<dbReference type="Proteomes" id="UP000198598">
    <property type="component" value="Unassembled WGS sequence"/>
</dbReference>
<sequence length="325" mass="34682">MTIFRTKTLSLVALLLLSYLISCNPTDGPSATSSEAQLYVQEVINYMQTHSINRKNLNWTTFKQQVTTKAQGAQSIADTYPAIKMALTLLGDNQSAYTTSDGTIIRGITSLTCTDTPPTDVTTHPAIGYIKVTGFTGSGAEATTFAQSIQSSIKQRDSDFIRGWIVDLRGNSGGNMWPMLAGIGPILGEGTVGYFIDPEGATSSWSYQKGVARLEQAELVKVDNPYTLLTASPKVAVLTDRATASSGEAIAIAFKGRPATRSFGVNTCGVATANIDTVLSDGARLTLTQSTMADRSKRLYITSVQPDEVLVGAAAVDKAMSWLLQ</sequence>
<dbReference type="GO" id="GO:0030288">
    <property type="term" value="C:outer membrane-bounded periplasmic space"/>
    <property type="evidence" value="ECO:0007669"/>
    <property type="project" value="TreeGrafter"/>
</dbReference>
<dbReference type="GO" id="GO:0008236">
    <property type="term" value="F:serine-type peptidase activity"/>
    <property type="evidence" value="ECO:0007669"/>
    <property type="project" value="InterPro"/>
</dbReference>
<dbReference type="Pfam" id="PF03572">
    <property type="entry name" value="Peptidase_S41"/>
    <property type="match status" value="1"/>
</dbReference>